<keyword evidence="2 10" id="KW-0645">Protease</keyword>
<evidence type="ECO:0000256" key="8">
    <source>
        <dbReference type="ARBA" id="ARBA00023157"/>
    </source>
</evidence>
<dbReference type="GO" id="GO:0006508">
    <property type="term" value="P:proteolysis"/>
    <property type="evidence" value="ECO:0007669"/>
    <property type="project" value="UniProtKB-KW"/>
</dbReference>
<evidence type="ECO:0000313" key="14">
    <source>
        <dbReference type="Proteomes" id="UP000095287"/>
    </source>
</evidence>
<feature type="binding site" evidence="10">
    <location>
        <position position="145"/>
    </location>
    <ligand>
        <name>Zn(2+)</name>
        <dbReference type="ChEBI" id="CHEBI:29105"/>
        <note>catalytic</note>
    </ligand>
</feature>
<organism evidence="14 15">
    <name type="scientific">Steinernema glaseri</name>
    <dbReference type="NCBI Taxonomy" id="37863"/>
    <lineage>
        <taxon>Eukaryota</taxon>
        <taxon>Metazoa</taxon>
        <taxon>Ecdysozoa</taxon>
        <taxon>Nematoda</taxon>
        <taxon>Chromadorea</taxon>
        <taxon>Rhabditida</taxon>
        <taxon>Tylenchina</taxon>
        <taxon>Panagrolaimomorpha</taxon>
        <taxon>Strongyloidoidea</taxon>
        <taxon>Steinernematidae</taxon>
        <taxon>Steinernema</taxon>
    </lineage>
</organism>
<evidence type="ECO:0000256" key="11">
    <source>
        <dbReference type="RuleBase" id="RU361183"/>
    </source>
</evidence>
<dbReference type="InterPro" id="IPR024079">
    <property type="entry name" value="MetalloPept_cat_dom_sf"/>
</dbReference>
<keyword evidence="6 10" id="KW-0482">Metalloprotease</keyword>
<dbReference type="Pfam" id="PF01549">
    <property type="entry name" value="ShK"/>
    <property type="match status" value="1"/>
</dbReference>
<feature type="disulfide bond" evidence="10">
    <location>
        <begin position="87"/>
        <end position="242"/>
    </location>
</feature>
<keyword evidence="3 10" id="KW-0479">Metal-binding</keyword>
<dbReference type="Proteomes" id="UP000095287">
    <property type="component" value="Unplaced"/>
</dbReference>
<keyword evidence="14" id="KW-1185">Reference proteome</keyword>
<dbReference type="SUPFAM" id="SSF55486">
    <property type="entry name" value="Metalloproteases ('zincins'), catalytic domain"/>
    <property type="match status" value="1"/>
</dbReference>
<evidence type="ECO:0000256" key="7">
    <source>
        <dbReference type="ARBA" id="ARBA00023145"/>
    </source>
</evidence>
<evidence type="ECO:0000259" key="12">
    <source>
        <dbReference type="PROSITE" id="PS51670"/>
    </source>
</evidence>
<comment type="caution">
    <text evidence="9">Lacks conserved residue(s) required for the propagation of feature annotation.</text>
</comment>
<feature type="domain" description="Peptidase M12A" evidence="13">
    <location>
        <begin position="43"/>
        <end position="243"/>
    </location>
</feature>
<dbReference type="GO" id="GO:0004222">
    <property type="term" value="F:metalloendopeptidase activity"/>
    <property type="evidence" value="ECO:0007669"/>
    <property type="project" value="UniProtKB-UniRule"/>
</dbReference>
<name>A0A1I8A436_9BILA</name>
<feature type="binding site" evidence="10">
    <location>
        <position position="139"/>
    </location>
    <ligand>
        <name>Zn(2+)</name>
        <dbReference type="ChEBI" id="CHEBI:29105"/>
        <note>catalytic</note>
    </ligand>
</feature>
<accession>A0A1I8A436</accession>
<evidence type="ECO:0000256" key="2">
    <source>
        <dbReference type="ARBA" id="ARBA00022670"/>
    </source>
</evidence>
<feature type="domain" description="ShKT" evidence="12">
    <location>
        <begin position="252"/>
        <end position="288"/>
    </location>
</feature>
<keyword evidence="8 10" id="KW-1015">Disulfide bond</keyword>
<evidence type="ECO:0000256" key="9">
    <source>
        <dbReference type="PROSITE-ProRule" id="PRU01005"/>
    </source>
</evidence>
<evidence type="ECO:0000256" key="10">
    <source>
        <dbReference type="PROSITE-ProRule" id="PRU01211"/>
    </source>
</evidence>
<dbReference type="InterPro" id="IPR034035">
    <property type="entry name" value="Astacin-like_dom"/>
</dbReference>
<dbReference type="AlphaFoldDB" id="A0A1I8A436"/>
<dbReference type="SMART" id="SM00235">
    <property type="entry name" value="ZnMc"/>
    <property type="match status" value="1"/>
</dbReference>
<comment type="function">
    <text evidence="1">Metalloprotease.</text>
</comment>
<dbReference type="InterPro" id="IPR006026">
    <property type="entry name" value="Peptidase_Metallo"/>
</dbReference>
<dbReference type="EC" id="3.4.24.-" evidence="11"/>
<reference evidence="15" key="1">
    <citation type="submission" date="2016-11" db="UniProtKB">
        <authorList>
            <consortium name="WormBaseParasite"/>
        </authorList>
    </citation>
    <scope>IDENTIFICATION</scope>
</reference>
<dbReference type="Gene3D" id="3.40.390.10">
    <property type="entry name" value="Collagenase (Catalytic Domain)"/>
    <property type="match status" value="1"/>
</dbReference>
<sequence length="292" mass="33626">MRFTVLLGVVRGARKSLWEINAHLRGDILRRVADPGDSRRMMAAVRRDVGGIRWPGNTIPYVLSSEYTSVQKRVLRTSFNYLEKVSCFKFVERTNQFDYLNIEPLDGCYSFVGRIGGQQNMSLAVDCLVDYIIWHEMLHVIGFEHEHQRPDRDSYISVLFDNVNPDQIGNFDKIPSNELEGYNRLYDYKSIMHYDGMAFGMSEPVTGKRKVTMVPLQPGIELIDNMSLTELDIAKLNQIGNCSVRNRSTETCRDKSKSCPSYMRKGLCKKSMYKSIMKQTCERTCNLCLVRI</sequence>
<evidence type="ECO:0000259" key="13">
    <source>
        <dbReference type="PROSITE" id="PS51864"/>
    </source>
</evidence>
<dbReference type="Gene3D" id="1.10.10.1940">
    <property type="match status" value="1"/>
</dbReference>
<dbReference type="PANTHER" id="PTHR10127:SF852">
    <property type="entry name" value="ZINC METALLOPROTEINASE NAS-12"/>
    <property type="match status" value="1"/>
</dbReference>
<evidence type="ECO:0000313" key="15">
    <source>
        <dbReference type="WBParaSite" id="L893_g3281.t1"/>
    </source>
</evidence>
<evidence type="ECO:0000256" key="6">
    <source>
        <dbReference type="ARBA" id="ARBA00023049"/>
    </source>
</evidence>
<dbReference type="GO" id="GO:0008270">
    <property type="term" value="F:zinc ion binding"/>
    <property type="evidence" value="ECO:0007669"/>
    <property type="project" value="UniProtKB-UniRule"/>
</dbReference>
<dbReference type="PROSITE" id="PS51864">
    <property type="entry name" value="ASTACIN"/>
    <property type="match status" value="1"/>
</dbReference>
<dbReference type="PROSITE" id="PS51670">
    <property type="entry name" value="SHKT"/>
    <property type="match status" value="1"/>
</dbReference>
<dbReference type="PRINTS" id="PR00480">
    <property type="entry name" value="ASTACIN"/>
</dbReference>
<dbReference type="CDD" id="cd04280">
    <property type="entry name" value="ZnMc_astacin_like"/>
    <property type="match status" value="1"/>
</dbReference>
<comment type="cofactor">
    <cofactor evidence="10 11">
        <name>Zn(2+)</name>
        <dbReference type="ChEBI" id="CHEBI:29105"/>
    </cofactor>
    <text evidence="10 11">Binds 1 zinc ion per subunit.</text>
</comment>
<feature type="binding site" evidence="10">
    <location>
        <position position="135"/>
    </location>
    <ligand>
        <name>Zn(2+)</name>
        <dbReference type="ChEBI" id="CHEBI:29105"/>
        <note>catalytic</note>
    </ligand>
</feature>
<protein>
    <recommendedName>
        <fullName evidence="11">Metalloendopeptidase</fullName>
        <ecNumber evidence="11">3.4.24.-</ecNumber>
    </recommendedName>
</protein>
<evidence type="ECO:0000256" key="3">
    <source>
        <dbReference type="ARBA" id="ARBA00022723"/>
    </source>
</evidence>
<dbReference type="InterPro" id="IPR001506">
    <property type="entry name" value="Peptidase_M12A"/>
</dbReference>
<dbReference type="SMART" id="SM00254">
    <property type="entry name" value="ShKT"/>
    <property type="match status" value="1"/>
</dbReference>
<dbReference type="Pfam" id="PF01400">
    <property type="entry name" value="Astacin"/>
    <property type="match status" value="1"/>
</dbReference>
<keyword evidence="5 10" id="KW-0862">Zinc</keyword>
<keyword evidence="7" id="KW-0865">Zymogen</keyword>
<evidence type="ECO:0000256" key="4">
    <source>
        <dbReference type="ARBA" id="ARBA00022801"/>
    </source>
</evidence>
<keyword evidence="4 10" id="KW-0378">Hydrolase</keyword>
<feature type="active site" evidence="10">
    <location>
        <position position="136"/>
    </location>
</feature>
<evidence type="ECO:0000256" key="1">
    <source>
        <dbReference type="ARBA" id="ARBA00002657"/>
    </source>
</evidence>
<evidence type="ECO:0000256" key="5">
    <source>
        <dbReference type="ARBA" id="ARBA00022833"/>
    </source>
</evidence>
<dbReference type="PANTHER" id="PTHR10127">
    <property type="entry name" value="DISCOIDIN, CUB, EGF, LAMININ , AND ZINC METALLOPROTEASE DOMAIN CONTAINING"/>
    <property type="match status" value="1"/>
</dbReference>
<dbReference type="InterPro" id="IPR003582">
    <property type="entry name" value="ShKT_dom"/>
</dbReference>
<dbReference type="WBParaSite" id="L893_g3281.t1">
    <property type="protein sequence ID" value="L893_g3281.t1"/>
    <property type="gene ID" value="L893_g3281"/>
</dbReference>
<proteinExistence type="predicted"/>